<dbReference type="GO" id="GO:0046872">
    <property type="term" value="F:metal ion binding"/>
    <property type="evidence" value="ECO:0007669"/>
    <property type="project" value="UniProtKB-UniRule"/>
</dbReference>
<dbReference type="GO" id="GO:0006518">
    <property type="term" value="P:peptide metabolic process"/>
    <property type="evidence" value="ECO:0007669"/>
    <property type="project" value="TreeGrafter"/>
</dbReference>
<evidence type="ECO:0000256" key="2">
    <source>
        <dbReference type="ARBA" id="ARBA00022723"/>
    </source>
</evidence>
<comment type="caution">
    <text evidence="9">The sequence shown here is derived from an EMBL/GenBank/DDBJ whole genome shotgun (WGS) entry which is preliminary data.</text>
</comment>
<comment type="function">
    <text evidence="6">Has oligopeptidase activity and degrades a variety of small bioactive peptides.</text>
</comment>
<dbReference type="InterPro" id="IPR013647">
    <property type="entry name" value="OligopepF_N_dom"/>
</dbReference>
<evidence type="ECO:0000256" key="1">
    <source>
        <dbReference type="ARBA" id="ARBA00022670"/>
    </source>
</evidence>
<dbReference type="Pfam" id="PF01432">
    <property type="entry name" value="Peptidase_M3"/>
    <property type="match status" value="1"/>
</dbReference>
<evidence type="ECO:0000313" key="9">
    <source>
        <dbReference type="EMBL" id="TNK91263.1"/>
    </source>
</evidence>
<feature type="domain" description="Oligopeptidase F N-terminal" evidence="8">
    <location>
        <begin position="127"/>
        <end position="196"/>
    </location>
</feature>
<keyword evidence="1 6" id="KW-0645">Protease</keyword>
<dbReference type="EC" id="3.4.24.-" evidence="6"/>
<accession>A0A5C4TL45</accession>
<keyword evidence="5 6" id="KW-0482">Metalloprotease</keyword>
<comment type="cofactor">
    <cofactor evidence="6">
        <name>Zn(2+)</name>
        <dbReference type="ChEBI" id="CHEBI:29105"/>
    </cofactor>
    <text evidence="6">Binds 1 zinc ion.</text>
</comment>
<dbReference type="InterPro" id="IPR004438">
    <property type="entry name" value="Peptidase_M3B"/>
</dbReference>
<evidence type="ECO:0000256" key="4">
    <source>
        <dbReference type="ARBA" id="ARBA00022833"/>
    </source>
</evidence>
<dbReference type="Pfam" id="PF08439">
    <property type="entry name" value="Peptidase_M3_N"/>
    <property type="match status" value="1"/>
</dbReference>
<dbReference type="Gene3D" id="1.20.140.70">
    <property type="entry name" value="Oligopeptidase f, N-terminal domain"/>
    <property type="match status" value="1"/>
</dbReference>
<keyword evidence="3 6" id="KW-0378">Hydrolase</keyword>
<evidence type="ECO:0000256" key="5">
    <source>
        <dbReference type="ARBA" id="ARBA00023049"/>
    </source>
</evidence>
<dbReference type="GO" id="GO:0004222">
    <property type="term" value="F:metalloendopeptidase activity"/>
    <property type="evidence" value="ECO:0007669"/>
    <property type="project" value="UniProtKB-UniRule"/>
</dbReference>
<evidence type="ECO:0000313" key="10">
    <source>
        <dbReference type="Proteomes" id="UP000313312"/>
    </source>
</evidence>
<dbReference type="GO" id="GO:0006508">
    <property type="term" value="P:proteolysis"/>
    <property type="evidence" value="ECO:0007669"/>
    <property type="project" value="UniProtKB-KW"/>
</dbReference>
<dbReference type="CDD" id="cd09608">
    <property type="entry name" value="M3B_PepF"/>
    <property type="match status" value="1"/>
</dbReference>
<keyword evidence="2 6" id="KW-0479">Metal-binding</keyword>
<protein>
    <recommendedName>
        <fullName evidence="6">Oligopeptidase F</fullName>
        <ecNumber evidence="6">3.4.24.-</ecNumber>
    </recommendedName>
</protein>
<keyword evidence="4 6" id="KW-0862">Zinc</keyword>
<dbReference type="AlphaFoldDB" id="A0A5C4TL45"/>
<proteinExistence type="inferred from homology"/>
<feature type="domain" description="Peptidase M3A/M3B catalytic" evidence="7">
    <location>
        <begin position="216"/>
        <end position="597"/>
    </location>
</feature>
<dbReference type="InterPro" id="IPR042088">
    <property type="entry name" value="OligoPept_F_C"/>
</dbReference>
<dbReference type="NCBIfam" id="TIGR00181">
    <property type="entry name" value="pepF"/>
    <property type="match status" value="1"/>
</dbReference>
<name>A0A5C4TL45_FRUSA</name>
<dbReference type="InterPro" id="IPR001567">
    <property type="entry name" value="Pept_M3A_M3B_dom"/>
</dbReference>
<dbReference type="Gene3D" id="1.10.1370.20">
    <property type="entry name" value="Oligoendopeptidase f, C-terminal domain"/>
    <property type="match status" value="1"/>
</dbReference>
<reference evidence="9 10" key="1">
    <citation type="submission" date="2018-05" db="EMBL/GenBank/DDBJ databases">
        <title>Lactobacillus sanfranciscensis Ah4 draft denome sequence.</title>
        <authorList>
            <person name="Zhang G."/>
        </authorList>
    </citation>
    <scope>NUCLEOTIDE SEQUENCE [LARGE SCALE GENOMIC DNA]</scope>
    <source>
        <strain evidence="9 10">Ah4</strain>
    </source>
</reference>
<evidence type="ECO:0000256" key="6">
    <source>
        <dbReference type="RuleBase" id="RU368091"/>
    </source>
</evidence>
<evidence type="ECO:0000259" key="7">
    <source>
        <dbReference type="Pfam" id="PF01432"/>
    </source>
</evidence>
<dbReference type="EMBL" id="QFCR01000001">
    <property type="protein sequence ID" value="TNK91263.1"/>
    <property type="molecule type" value="Genomic_DNA"/>
</dbReference>
<dbReference type="SUPFAM" id="SSF55486">
    <property type="entry name" value="Metalloproteases ('zincins'), catalytic domain"/>
    <property type="match status" value="1"/>
</dbReference>
<evidence type="ECO:0000256" key="3">
    <source>
        <dbReference type="ARBA" id="ARBA00022801"/>
    </source>
</evidence>
<dbReference type="Proteomes" id="UP000313312">
    <property type="component" value="Unassembled WGS sequence"/>
</dbReference>
<gene>
    <name evidence="9" type="primary">pepF</name>
    <name evidence="9" type="ORF">DID87_00795</name>
</gene>
<organism evidence="9 10">
    <name type="scientific">Fructilactobacillus sanfranciscensis</name>
    <name type="common">Lactobacillus sanfranciscensis</name>
    <dbReference type="NCBI Taxonomy" id="1625"/>
    <lineage>
        <taxon>Bacteria</taxon>
        <taxon>Bacillati</taxon>
        <taxon>Bacillota</taxon>
        <taxon>Bacilli</taxon>
        <taxon>Lactobacillales</taxon>
        <taxon>Lactobacillaceae</taxon>
        <taxon>Fructilactobacillus</taxon>
    </lineage>
</organism>
<dbReference type="InterPro" id="IPR045090">
    <property type="entry name" value="Pept_M3A_M3B"/>
</dbReference>
<comment type="similarity">
    <text evidence="6">Belongs to the peptidase M3B family.</text>
</comment>
<dbReference type="PANTHER" id="PTHR11804">
    <property type="entry name" value="PROTEASE M3 THIMET OLIGOPEPTIDASE-RELATED"/>
    <property type="match status" value="1"/>
</dbReference>
<sequence length="610" mass="69985">MQSKNWKRGIIMTVKSIPNRDQVPENLTWDLTPIFSDNQAFLAELDSVKEVTKTINQLSGIMSNSADDLLNVVKKVLNLNRRYENVYVYSHLSNDVDTSNNDAQARMEQVEALGTKLSEATAWFDPEIINLGKAKIDNFISKQPKLSEYDRLFKMILKDEGHVLSVEAEKLLSGASNIFNAPEKIFSMMDSADFVFPEVKDDQGNLVRLSNGLYSLLLQSTNQNTRKEAFQKFYTVFNQFKHTLAATLSSEVAVNNYQAQAHHFSSAREQAMHENEIPESVFDTLVKTVNDNLPLLHRYVSLRKKILNLSEMHMYDMYVPLAKDPDVKYTFAESKKIMLQALQIMGPDYVKHVQEELDNRWIDVVENKGKRTGAYSSGVYDTNPYILLNWQDNLDNLYTLIHETGHSMHSFYSSHNQPYQYGNYSIFVAEIASTTNENILTDYLLANTNDSEMKKYILSQYLESFKGTIFRQTQFAEFENWIHKQGRLGKSLTADVMSKKYKEINEKYYGDEIVSDPEIAIEWSRIPHFYYDFYVYQYATGFGAASTLAEKISSGNQNSIDAYLNYLKSGSSDTPINIMKRAGVDMTNSQYLEAAFAKFSQRMDELESLI</sequence>
<dbReference type="PANTHER" id="PTHR11804:SF84">
    <property type="entry name" value="SACCHAROLYSIN"/>
    <property type="match status" value="1"/>
</dbReference>
<evidence type="ECO:0000259" key="8">
    <source>
        <dbReference type="Pfam" id="PF08439"/>
    </source>
</evidence>
<dbReference type="Gene3D" id="1.10.287.830">
    <property type="entry name" value="putative peptidase helix hairpin domain like"/>
    <property type="match status" value="1"/>
</dbReference>